<dbReference type="Pfam" id="PF02174">
    <property type="entry name" value="IRS"/>
    <property type="match status" value="1"/>
</dbReference>
<dbReference type="AlphaFoldDB" id="A0A7D9EWG0"/>
<evidence type="ECO:0000313" key="3">
    <source>
        <dbReference type="Proteomes" id="UP001152795"/>
    </source>
</evidence>
<dbReference type="GO" id="GO:0007169">
    <property type="term" value="P:cell surface receptor protein tyrosine kinase signaling pathway"/>
    <property type="evidence" value="ECO:0007669"/>
    <property type="project" value="TreeGrafter"/>
</dbReference>
<name>A0A7D9EWG0_PARCT</name>
<comment type="caution">
    <text evidence="2">The sequence shown here is derived from an EMBL/GenBank/DDBJ whole genome shotgun (WGS) entry which is preliminary data.</text>
</comment>
<protein>
    <submittedName>
        <fullName evidence="2">Docking 2-like</fullName>
    </submittedName>
</protein>
<reference evidence="2" key="1">
    <citation type="submission" date="2020-04" db="EMBL/GenBank/DDBJ databases">
        <authorList>
            <person name="Alioto T."/>
            <person name="Alioto T."/>
            <person name="Gomez Garrido J."/>
        </authorList>
    </citation>
    <scope>NUCLEOTIDE SEQUENCE</scope>
    <source>
        <strain evidence="2">A484AB</strain>
    </source>
</reference>
<dbReference type="InterPro" id="IPR050996">
    <property type="entry name" value="Docking_Protein_DOK"/>
</dbReference>
<dbReference type="GO" id="GO:0005737">
    <property type="term" value="C:cytoplasm"/>
    <property type="evidence" value="ECO:0007669"/>
    <property type="project" value="TreeGrafter"/>
</dbReference>
<dbReference type="InterPro" id="IPR011993">
    <property type="entry name" value="PH-like_dom_sf"/>
</dbReference>
<dbReference type="PANTHER" id="PTHR21258:SF62">
    <property type="entry name" value="INSULIN RECEPTOR SUBSTRATE 1"/>
    <property type="match status" value="1"/>
</dbReference>
<dbReference type="EMBL" id="CACRXK020009728">
    <property type="protein sequence ID" value="CAB4017842.1"/>
    <property type="molecule type" value="Genomic_DNA"/>
</dbReference>
<proteinExistence type="predicted"/>
<dbReference type="Gene3D" id="2.30.29.30">
    <property type="entry name" value="Pleckstrin-homology domain (PH domain)/Phosphotyrosine-binding domain (PTB)"/>
    <property type="match status" value="2"/>
</dbReference>
<evidence type="ECO:0000313" key="2">
    <source>
        <dbReference type="EMBL" id="CAB4017842.1"/>
    </source>
</evidence>
<dbReference type="InterPro" id="IPR002404">
    <property type="entry name" value="IRS_PTB"/>
</dbReference>
<evidence type="ECO:0000256" key="1">
    <source>
        <dbReference type="SAM" id="MobiDB-lite"/>
    </source>
</evidence>
<dbReference type="Proteomes" id="UP001152795">
    <property type="component" value="Unassembled WGS sequence"/>
</dbReference>
<feature type="compositionally biased region" description="Polar residues" evidence="1">
    <location>
        <begin position="248"/>
        <end position="259"/>
    </location>
</feature>
<dbReference type="SUPFAM" id="SSF50729">
    <property type="entry name" value="PH domain-like"/>
    <property type="match status" value="2"/>
</dbReference>
<feature type="region of interest" description="Disordered" evidence="1">
    <location>
        <begin position="244"/>
        <end position="270"/>
    </location>
</feature>
<feature type="compositionally biased region" description="Basic and acidic residues" evidence="1">
    <location>
        <begin position="260"/>
        <end position="270"/>
    </location>
</feature>
<dbReference type="SMART" id="SM01244">
    <property type="entry name" value="IRS"/>
    <property type="match status" value="1"/>
</dbReference>
<dbReference type="InterPro" id="IPR001849">
    <property type="entry name" value="PH_domain"/>
</dbReference>
<sequence length="270" mass="31485">MANYNGIVKCGNMELKLPRKQRKVLKKAWKKKWFVLRRQTSGGSARLEYYRSEMTCLNGQCKHWIPLKDITSVAEGKSSRTHTNIFEVIVGKNRYVFSVDSLTERAEWISMIKDITLPKQMCTLQRNEYENELFQVTVMNTKDSERLQIVGDYYLSVEPKFLCLLDIKTGAITTQWNLQYLPRFNLRKVSKLQDLDMILVIWASRDCKSRHGEYHFLTRQGKEIMTAIKMETCRLATEKIEMSDESARSASQNDQTNSTTKDESQVLRSI</sequence>
<dbReference type="OrthoDB" id="6020914at2759"/>
<dbReference type="PANTHER" id="PTHR21258">
    <property type="entry name" value="DOCKING PROTEIN RELATED"/>
    <property type="match status" value="1"/>
</dbReference>
<dbReference type="SMART" id="SM00233">
    <property type="entry name" value="PH"/>
    <property type="match status" value="1"/>
</dbReference>
<gene>
    <name evidence="2" type="ORF">PACLA_8A014227</name>
</gene>
<keyword evidence="3" id="KW-1185">Reference proteome</keyword>
<dbReference type="PROSITE" id="PS50003">
    <property type="entry name" value="PH_DOMAIN"/>
    <property type="match status" value="1"/>
</dbReference>
<organism evidence="2 3">
    <name type="scientific">Paramuricea clavata</name>
    <name type="common">Red gorgonian</name>
    <name type="synonym">Violescent sea-whip</name>
    <dbReference type="NCBI Taxonomy" id="317549"/>
    <lineage>
        <taxon>Eukaryota</taxon>
        <taxon>Metazoa</taxon>
        <taxon>Cnidaria</taxon>
        <taxon>Anthozoa</taxon>
        <taxon>Octocorallia</taxon>
        <taxon>Malacalcyonacea</taxon>
        <taxon>Plexauridae</taxon>
        <taxon>Paramuricea</taxon>
    </lineage>
</organism>
<accession>A0A7D9EWG0</accession>
<dbReference type="Pfam" id="PF00169">
    <property type="entry name" value="PH"/>
    <property type="match status" value="1"/>
</dbReference>